<comment type="cofactor">
    <cofactor evidence="6">
        <name>Mg(2+)</name>
        <dbReference type="ChEBI" id="CHEBI:18420"/>
    </cofactor>
</comment>
<dbReference type="PANTHER" id="PTHR12592:SF0">
    <property type="entry name" value="ATP-DEPENDENT (S)-NAD(P)H-HYDRATE DEHYDRATASE"/>
    <property type="match status" value="1"/>
</dbReference>
<evidence type="ECO:0000256" key="4">
    <source>
        <dbReference type="ARBA" id="ARBA00023027"/>
    </source>
</evidence>
<comment type="similarity">
    <text evidence="6">Belongs to the NnrD/CARKD family.</text>
</comment>
<comment type="catalytic activity">
    <reaction evidence="6">
        <text>(6S)-NADHX + ADP = AMP + phosphate + NADH + H(+)</text>
        <dbReference type="Rhea" id="RHEA:32223"/>
        <dbReference type="ChEBI" id="CHEBI:15378"/>
        <dbReference type="ChEBI" id="CHEBI:43474"/>
        <dbReference type="ChEBI" id="CHEBI:57945"/>
        <dbReference type="ChEBI" id="CHEBI:64074"/>
        <dbReference type="ChEBI" id="CHEBI:456215"/>
        <dbReference type="ChEBI" id="CHEBI:456216"/>
        <dbReference type="EC" id="4.2.1.136"/>
    </reaction>
</comment>
<keyword evidence="4 6" id="KW-0520">NAD</keyword>
<feature type="binding site" evidence="6">
    <location>
        <position position="46"/>
    </location>
    <ligand>
        <name>(6S)-NADPHX</name>
        <dbReference type="ChEBI" id="CHEBI:64076"/>
    </ligand>
</feature>
<dbReference type="GO" id="GO:0110051">
    <property type="term" value="P:metabolite repair"/>
    <property type="evidence" value="ECO:0007669"/>
    <property type="project" value="TreeGrafter"/>
</dbReference>
<comment type="subunit">
    <text evidence="6">Homotetramer.</text>
</comment>
<dbReference type="Pfam" id="PF01256">
    <property type="entry name" value="Carb_kinase"/>
    <property type="match status" value="1"/>
</dbReference>
<sequence>MPASQHAPSITSRQVSAYLSPRPHDSHKGNFGTAAIIGGAPGMIGAAILAGRAALKLGAGAVHIGMLAENTMSVDVNQPELMIHSAHTILHLPRLSVLAIGCGMGNGETAQQILQDVLHLNSVLVIDADGLNILSLRPDLRTLLISRNQDCVLTPHPGEAARLLGCSTEDVQTSRLESAKELSRIYRSAVVLKGAESLCVTHAGTAYVNKTGNPGMSSPGMGDALTGMIAAFVAQGLNADQALLLAVHLHGSAGDTLAKQGITIGMTASEVIECARKILNQWAKPGY</sequence>
<dbReference type="GO" id="GO:0052856">
    <property type="term" value="F:NAD(P)HX epimerase activity"/>
    <property type="evidence" value="ECO:0007669"/>
    <property type="project" value="TreeGrafter"/>
</dbReference>
<protein>
    <recommendedName>
        <fullName evidence="6">ADP-dependent (S)-NAD(P)H-hydrate dehydratase</fullName>
        <ecNumber evidence="6">4.2.1.136</ecNumber>
    </recommendedName>
    <alternativeName>
        <fullName evidence="6">ADP-dependent NAD(P)HX dehydratase</fullName>
    </alternativeName>
</protein>
<comment type="catalytic activity">
    <reaction evidence="6">
        <text>(6S)-NADPHX + ADP = AMP + phosphate + NADPH + H(+)</text>
        <dbReference type="Rhea" id="RHEA:32235"/>
        <dbReference type="ChEBI" id="CHEBI:15378"/>
        <dbReference type="ChEBI" id="CHEBI:43474"/>
        <dbReference type="ChEBI" id="CHEBI:57783"/>
        <dbReference type="ChEBI" id="CHEBI:64076"/>
        <dbReference type="ChEBI" id="CHEBI:456215"/>
        <dbReference type="ChEBI" id="CHEBI:456216"/>
        <dbReference type="EC" id="4.2.1.136"/>
    </reaction>
</comment>
<organism evidence="8">
    <name type="scientific">Candidatus Nitrotoga fabula</name>
    <dbReference type="NCBI Taxonomy" id="2182327"/>
    <lineage>
        <taxon>Bacteria</taxon>
        <taxon>Pseudomonadati</taxon>
        <taxon>Pseudomonadota</taxon>
        <taxon>Betaproteobacteria</taxon>
        <taxon>Nitrosomonadales</taxon>
        <taxon>Gallionellaceae</taxon>
        <taxon>Candidatus Nitrotoga</taxon>
    </lineage>
</organism>
<reference evidence="8" key="1">
    <citation type="submission" date="2018-05" db="EMBL/GenBank/DDBJ databases">
        <authorList>
            <person name="Lanie J.A."/>
            <person name="Ng W.-L."/>
            <person name="Kazmierczak K.M."/>
            <person name="Andrzejewski T.M."/>
            <person name="Davidsen T.M."/>
            <person name="Wayne K.J."/>
            <person name="Tettelin H."/>
            <person name="Glass J.I."/>
            <person name="Rusch D."/>
            <person name="Podicherti R."/>
            <person name="Tsui H.-C.T."/>
            <person name="Winkler M.E."/>
        </authorList>
    </citation>
    <scope>NUCLEOTIDE SEQUENCE</scope>
    <source>
        <strain evidence="8">KNB</strain>
    </source>
</reference>
<keyword evidence="3 6" id="KW-0521">NADP</keyword>
<dbReference type="InterPro" id="IPR000631">
    <property type="entry name" value="CARKD"/>
</dbReference>
<dbReference type="SUPFAM" id="SSF53613">
    <property type="entry name" value="Ribokinase-like"/>
    <property type="match status" value="1"/>
</dbReference>
<evidence type="ECO:0000256" key="6">
    <source>
        <dbReference type="HAMAP-Rule" id="MF_01965"/>
    </source>
</evidence>
<feature type="domain" description="YjeF C-terminal" evidence="7">
    <location>
        <begin position="11"/>
        <end position="282"/>
    </location>
</feature>
<dbReference type="HAMAP" id="MF_01965">
    <property type="entry name" value="NADHX_dehydratase"/>
    <property type="match status" value="1"/>
</dbReference>
<evidence type="ECO:0000256" key="2">
    <source>
        <dbReference type="ARBA" id="ARBA00022840"/>
    </source>
</evidence>
<dbReference type="EMBL" id="LS423452">
    <property type="protein sequence ID" value="SPS05344.1"/>
    <property type="molecule type" value="Genomic_DNA"/>
</dbReference>
<evidence type="ECO:0000256" key="5">
    <source>
        <dbReference type="ARBA" id="ARBA00023239"/>
    </source>
</evidence>
<feature type="binding site" evidence="6">
    <location>
        <position position="222"/>
    </location>
    <ligand>
        <name>AMP</name>
        <dbReference type="ChEBI" id="CHEBI:456215"/>
    </ligand>
</feature>
<feature type="binding site" evidence="6">
    <location>
        <position position="156"/>
    </location>
    <ligand>
        <name>(6S)-NADPHX</name>
        <dbReference type="ChEBI" id="CHEBI:64076"/>
    </ligand>
</feature>
<dbReference type="AlphaFoldDB" id="A0A2X0RCJ6"/>
<name>A0A2X0RCJ6_9PROT</name>
<feature type="binding site" evidence="6">
    <location>
        <begin position="193"/>
        <end position="197"/>
    </location>
    <ligand>
        <name>AMP</name>
        <dbReference type="ChEBI" id="CHEBI:456215"/>
    </ligand>
</feature>
<evidence type="ECO:0000256" key="3">
    <source>
        <dbReference type="ARBA" id="ARBA00022857"/>
    </source>
</evidence>
<dbReference type="Gene3D" id="3.40.1190.20">
    <property type="match status" value="1"/>
</dbReference>
<keyword evidence="5 6" id="KW-0456">Lyase</keyword>
<dbReference type="EC" id="4.2.1.136" evidence="6"/>
<accession>A0A2X0RCJ6</accession>
<evidence type="ECO:0000256" key="1">
    <source>
        <dbReference type="ARBA" id="ARBA00022741"/>
    </source>
</evidence>
<dbReference type="NCBIfam" id="TIGR00196">
    <property type="entry name" value="yjeF_cterm"/>
    <property type="match status" value="1"/>
</dbReference>
<keyword evidence="1 6" id="KW-0547">Nucleotide-binding</keyword>
<comment type="function">
    <text evidence="6">Catalyzes the dehydration of the S-form of NAD(P)HX at the expense of ADP, which is converted to AMP. Together with NAD(P)HX epimerase, which catalyzes the epimerization of the S- and R-forms, the enzyme allows the repair of both epimers of NAD(P)HX, a damaged form of NAD(P)H that is a result of enzymatic or heat-dependent hydration.</text>
</comment>
<feature type="binding site" evidence="6">
    <location>
        <position position="223"/>
    </location>
    <ligand>
        <name>(6S)-NADPHX</name>
        <dbReference type="ChEBI" id="CHEBI:64076"/>
    </ligand>
</feature>
<evidence type="ECO:0000259" key="7">
    <source>
        <dbReference type="PROSITE" id="PS51383"/>
    </source>
</evidence>
<dbReference type="PROSITE" id="PS51383">
    <property type="entry name" value="YJEF_C_3"/>
    <property type="match status" value="1"/>
</dbReference>
<dbReference type="GO" id="GO:0052855">
    <property type="term" value="F:ADP-dependent NAD(P)H-hydrate dehydratase activity"/>
    <property type="evidence" value="ECO:0007669"/>
    <property type="project" value="UniProtKB-UniRule"/>
</dbReference>
<proteinExistence type="inferred from homology"/>
<dbReference type="InterPro" id="IPR029056">
    <property type="entry name" value="Ribokinase-like"/>
</dbReference>
<keyword evidence="2 6" id="KW-0067">ATP-binding</keyword>
<dbReference type="PANTHER" id="PTHR12592">
    <property type="entry name" value="ATP-DEPENDENT (S)-NAD(P)H-HYDRATE DEHYDRATASE FAMILY MEMBER"/>
    <property type="match status" value="1"/>
</dbReference>
<gene>
    <name evidence="6 8" type="primary">nnrD</name>
    <name evidence="8" type="ORF">NITFAB_0934</name>
</gene>
<dbReference type="GO" id="GO:0046496">
    <property type="term" value="P:nicotinamide nucleotide metabolic process"/>
    <property type="evidence" value="ECO:0007669"/>
    <property type="project" value="UniProtKB-UniRule"/>
</dbReference>
<evidence type="ECO:0000313" key="8">
    <source>
        <dbReference type="EMBL" id="SPS05344.1"/>
    </source>
</evidence>
<dbReference type="CDD" id="cd01171">
    <property type="entry name" value="YXKO-related"/>
    <property type="match status" value="1"/>
</dbReference>
<feature type="binding site" evidence="6">
    <location>
        <position position="103"/>
    </location>
    <ligand>
        <name>(6S)-NADPHX</name>
        <dbReference type="ChEBI" id="CHEBI:64076"/>
    </ligand>
</feature>
<dbReference type="GO" id="GO:0005524">
    <property type="term" value="F:ATP binding"/>
    <property type="evidence" value="ECO:0007669"/>
    <property type="project" value="UniProtKB-KW"/>
</dbReference>